<gene>
    <name evidence="4" type="ORF">HMPREF0519_1354</name>
</gene>
<dbReference type="PANTHER" id="PTHR30041:SF7">
    <property type="entry name" value="GLOBAL TRANSCRIPTIONAL REGULATOR SPX"/>
    <property type="match status" value="1"/>
</dbReference>
<keyword evidence="1" id="KW-1015">Disulfide bond</keyword>
<dbReference type="InterPro" id="IPR006504">
    <property type="entry name" value="Tscrpt_reg_Spx/MgsR"/>
</dbReference>
<keyword evidence="5" id="KW-1185">Reference proteome</keyword>
<dbReference type="NCBIfam" id="TIGR01617">
    <property type="entry name" value="arsC_related"/>
    <property type="match status" value="1"/>
</dbReference>
<dbReference type="HOGENOM" id="CLU_116644_1_1_9"/>
<evidence type="ECO:0000313" key="5">
    <source>
        <dbReference type="Proteomes" id="UP000003752"/>
    </source>
</evidence>
<dbReference type="InterPro" id="IPR006660">
    <property type="entry name" value="Arsenate_reductase-like"/>
</dbReference>
<sequence length="150" mass="17280">MYHITHVLLLAGYKGGKVTMLNLYVAPSSASSRKARKWLVDHGIEFKERNISRIPLNADEIKRILRLTENGSEDIISTRSNAFQKLHVDLDNLTVSQLIDLMVKHPDLIRRPLIFNDEQLQVGFSEEDIRSFLPRNVREASLKQLMDRIS</sequence>
<dbReference type="PANTHER" id="PTHR30041">
    <property type="entry name" value="ARSENATE REDUCTASE"/>
    <property type="match status" value="1"/>
</dbReference>
<dbReference type="NCBIfam" id="NF002459">
    <property type="entry name" value="PRK01655.1"/>
    <property type="match status" value="1"/>
</dbReference>
<accession>C0XJE3</accession>
<protein>
    <submittedName>
        <fullName evidence="4">Transcriptional regulator, Spx/MgsR family</fullName>
    </submittedName>
</protein>
<organism evidence="4 5">
    <name type="scientific">Lentilactobacillus hilgardii (strain ATCC 8290 / DSM 20176 / CCUG 30140 / JCM 1155 / KCTC 3500 / NBRC 15886 / NCIMB 8040 / NRRL B-1843 / 9)</name>
    <dbReference type="NCBI Taxonomy" id="1423757"/>
    <lineage>
        <taxon>Bacteria</taxon>
        <taxon>Bacillati</taxon>
        <taxon>Bacillota</taxon>
        <taxon>Bacilli</taxon>
        <taxon>Lactobacillales</taxon>
        <taxon>Lactobacillaceae</taxon>
        <taxon>Lentilactobacillus</taxon>
    </lineage>
</organism>
<proteinExistence type="inferred from homology"/>
<evidence type="ECO:0000256" key="1">
    <source>
        <dbReference type="ARBA" id="ARBA00023157"/>
    </source>
</evidence>
<dbReference type="PROSITE" id="PS51353">
    <property type="entry name" value="ARSC"/>
    <property type="match status" value="1"/>
</dbReference>
<reference evidence="4 5" key="1">
    <citation type="submission" date="2009-01" db="EMBL/GenBank/DDBJ databases">
        <authorList>
            <person name="Qin X."/>
            <person name="Bachman B."/>
            <person name="Battles P."/>
            <person name="Bell A."/>
            <person name="Bess C."/>
            <person name="Bickham C."/>
            <person name="Chaboub L."/>
            <person name="Chen D."/>
            <person name="Coyle M."/>
            <person name="Deiros D.R."/>
            <person name="Dinh H."/>
            <person name="Forbes L."/>
            <person name="Fowler G."/>
            <person name="Francisco L."/>
            <person name="Fu Q."/>
            <person name="Gubbala S."/>
            <person name="Hale W."/>
            <person name="Han Y."/>
            <person name="Hemphill L."/>
            <person name="Highlander S.K."/>
            <person name="Hirani K."/>
            <person name="Hogues M."/>
            <person name="Jackson L."/>
            <person name="Jakkamsetti A."/>
            <person name="Javaid M."/>
            <person name="Jiang H."/>
            <person name="Korchina V."/>
            <person name="Kovar C."/>
            <person name="Lara F."/>
            <person name="Lee S."/>
            <person name="Mata R."/>
            <person name="Mathew T."/>
            <person name="Moen C."/>
            <person name="Morales K."/>
            <person name="Munidasa M."/>
            <person name="Nazareth L."/>
            <person name="Ngo R."/>
            <person name="Nguyen L."/>
            <person name="Okwuonu G."/>
            <person name="Ongeri F."/>
            <person name="Patil S."/>
            <person name="Petrosino J."/>
            <person name="Pham C."/>
            <person name="Pham P."/>
            <person name="Pu L.-L."/>
            <person name="Puazo M."/>
            <person name="Raj R."/>
            <person name="Reid J."/>
            <person name="Rouhana J."/>
            <person name="Saada N."/>
            <person name="Shang Y."/>
            <person name="Simmons D."/>
            <person name="Thornton R."/>
            <person name="Warren J."/>
            <person name="Weissenberger G."/>
            <person name="Zhang J."/>
            <person name="Zhang L."/>
            <person name="Zhou C."/>
            <person name="Zhu D."/>
            <person name="Muzny D."/>
            <person name="Worley K."/>
            <person name="Gibbs R."/>
        </authorList>
    </citation>
    <scope>NUCLEOTIDE SEQUENCE [LARGE SCALE GENOMIC DNA]</scope>
    <source>
        <strain evidence="5">ATCC 8290 / DSM 20176 / CCUG 30140 / JCM 1155 / KCTC 3500 / NBRC 15886 / NCIMB 8040 / NRRL B-1843 / 9</strain>
    </source>
</reference>
<dbReference type="InterPro" id="IPR036249">
    <property type="entry name" value="Thioredoxin-like_sf"/>
</dbReference>
<evidence type="ECO:0000256" key="3">
    <source>
        <dbReference type="PROSITE-ProRule" id="PRU01282"/>
    </source>
</evidence>
<dbReference type="AlphaFoldDB" id="C0XJE3"/>
<evidence type="ECO:0000313" key="4">
    <source>
        <dbReference type="EMBL" id="EEI24529.1"/>
    </source>
</evidence>
<evidence type="ECO:0000256" key="2">
    <source>
        <dbReference type="ARBA" id="ARBA00023284"/>
    </source>
</evidence>
<keyword evidence="2" id="KW-0676">Redox-active center</keyword>
<dbReference type="SUPFAM" id="SSF52833">
    <property type="entry name" value="Thioredoxin-like"/>
    <property type="match status" value="1"/>
</dbReference>
<dbReference type="Proteomes" id="UP000003752">
    <property type="component" value="Unassembled WGS sequence"/>
</dbReference>
<name>C0XJE3_LENH9</name>
<dbReference type="EMBL" id="ACGP01000131">
    <property type="protein sequence ID" value="EEI24529.1"/>
    <property type="molecule type" value="Genomic_DNA"/>
</dbReference>
<dbReference type="Gene3D" id="3.40.30.10">
    <property type="entry name" value="Glutaredoxin"/>
    <property type="match status" value="1"/>
</dbReference>
<dbReference type="CDD" id="cd03032">
    <property type="entry name" value="ArsC_Spx"/>
    <property type="match status" value="1"/>
</dbReference>
<comment type="caution">
    <text evidence="4">The sequence shown here is derived from an EMBL/GenBank/DDBJ whole genome shotgun (WGS) entry which is preliminary data.</text>
</comment>
<comment type="similarity">
    <text evidence="3">Belongs to the ArsC family.</text>
</comment>
<dbReference type="Pfam" id="PF03960">
    <property type="entry name" value="ArsC"/>
    <property type="match status" value="1"/>
</dbReference>